<keyword evidence="5" id="KW-0067">ATP-binding</keyword>
<sequence>MNEAQEILRLDRVRKSFGNVHALRNASMVVREGEVVALLGDNGAGKSTLIKAISGVHPFDGGEIRVRGEKAEIRTARDAMDLGIETIHQDTSLAPDLSIARNLFLGREPVKMPWLGVFAPLDFGALNQAATTLLKRVGISKKLDADVLVNTLSGGERQSIAISRAMQFAAKLIILDEPTNNLGVEETHGVLRFVRDVKAAGHSVLFITHNIHHVFQVADRLVVMRRGEVVAERAVADTDLLSVEALIMGVDVADLAQDGGAH</sequence>
<evidence type="ECO:0000256" key="5">
    <source>
        <dbReference type="ARBA" id="ARBA00022840"/>
    </source>
</evidence>
<protein>
    <submittedName>
        <fullName evidence="7">Sugar ABC transporter</fullName>
    </submittedName>
</protein>
<dbReference type="PROSITE" id="PS50893">
    <property type="entry name" value="ABC_TRANSPORTER_2"/>
    <property type="match status" value="1"/>
</dbReference>
<dbReference type="PANTHER" id="PTHR43790">
    <property type="entry name" value="CARBOHYDRATE TRANSPORT ATP-BINDING PROTEIN MG119-RELATED"/>
    <property type="match status" value="1"/>
</dbReference>
<keyword evidence="2" id="KW-0762">Sugar transport</keyword>
<dbReference type="SUPFAM" id="SSF52540">
    <property type="entry name" value="P-loop containing nucleoside triphosphate hydrolases"/>
    <property type="match status" value="1"/>
</dbReference>
<dbReference type="CDD" id="cd03216">
    <property type="entry name" value="ABC_Carb_Monos_I"/>
    <property type="match status" value="1"/>
</dbReference>
<evidence type="ECO:0000313" key="8">
    <source>
        <dbReference type="Proteomes" id="UP000630142"/>
    </source>
</evidence>
<accession>A0A8J3DT64</accession>
<dbReference type="Pfam" id="PF00005">
    <property type="entry name" value="ABC_tran"/>
    <property type="match status" value="1"/>
</dbReference>
<reference evidence="7" key="2">
    <citation type="submission" date="2020-09" db="EMBL/GenBank/DDBJ databases">
        <authorList>
            <person name="Sun Q."/>
            <person name="Kim S."/>
        </authorList>
    </citation>
    <scope>NUCLEOTIDE SEQUENCE</scope>
    <source>
        <strain evidence="7">KCTC 42249</strain>
    </source>
</reference>
<name>A0A8J3DT64_9HYPH</name>
<dbReference type="AlphaFoldDB" id="A0A8J3DT64"/>
<organism evidence="7 8">
    <name type="scientific">Tianweitania populi</name>
    <dbReference type="NCBI Taxonomy" id="1607949"/>
    <lineage>
        <taxon>Bacteria</taxon>
        <taxon>Pseudomonadati</taxon>
        <taxon>Pseudomonadota</taxon>
        <taxon>Alphaproteobacteria</taxon>
        <taxon>Hyphomicrobiales</taxon>
        <taxon>Phyllobacteriaceae</taxon>
        <taxon>Tianweitania</taxon>
    </lineage>
</organism>
<dbReference type="InterPro" id="IPR003593">
    <property type="entry name" value="AAA+_ATPase"/>
</dbReference>
<dbReference type="GO" id="GO:0016887">
    <property type="term" value="F:ATP hydrolysis activity"/>
    <property type="evidence" value="ECO:0007669"/>
    <property type="project" value="InterPro"/>
</dbReference>
<evidence type="ECO:0000256" key="1">
    <source>
        <dbReference type="ARBA" id="ARBA00022448"/>
    </source>
</evidence>
<keyword evidence="3" id="KW-0677">Repeat</keyword>
<dbReference type="SMART" id="SM00382">
    <property type="entry name" value="AAA"/>
    <property type="match status" value="1"/>
</dbReference>
<evidence type="ECO:0000259" key="6">
    <source>
        <dbReference type="PROSITE" id="PS50893"/>
    </source>
</evidence>
<dbReference type="InterPro" id="IPR027417">
    <property type="entry name" value="P-loop_NTPase"/>
</dbReference>
<dbReference type="Gene3D" id="3.40.50.300">
    <property type="entry name" value="P-loop containing nucleotide triphosphate hydrolases"/>
    <property type="match status" value="1"/>
</dbReference>
<keyword evidence="4" id="KW-0547">Nucleotide-binding</keyword>
<proteinExistence type="predicted"/>
<evidence type="ECO:0000256" key="3">
    <source>
        <dbReference type="ARBA" id="ARBA00022737"/>
    </source>
</evidence>
<dbReference type="GO" id="GO:0005524">
    <property type="term" value="F:ATP binding"/>
    <property type="evidence" value="ECO:0007669"/>
    <property type="project" value="UniProtKB-KW"/>
</dbReference>
<feature type="domain" description="ABC transporter" evidence="6">
    <location>
        <begin position="8"/>
        <end position="251"/>
    </location>
</feature>
<reference evidence="7" key="1">
    <citation type="journal article" date="2014" name="Int. J. Syst. Evol. Microbiol.">
        <title>Complete genome sequence of Corynebacterium casei LMG S-19264T (=DSM 44701T), isolated from a smear-ripened cheese.</title>
        <authorList>
            <consortium name="US DOE Joint Genome Institute (JGI-PGF)"/>
            <person name="Walter F."/>
            <person name="Albersmeier A."/>
            <person name="Kalinowski J."/>
            <person name="Ruckert C."/>
        </authorList>
    </citation>
    <scope>NUCLEOTIDE SEQUENCE</scope>
    <source>
        <strain evidence="7">KCTC 42249</strain>
    </source>
</reference>
<dbReference type="PANTHER" id="PTHR43790:SF9">
    <property type="entry name" value="GALACTOFURANOSE TRANSPORTER ATP-BINDING PROTEIN YTFR"/>
    <property type="match status" value="1"/>
</dbReference>
<comment type="caution">
    <text evidence="7">The sequence shown here is derived from an EMBL/GenBank/DDBJ whole genome shotgun (WGS) entry which is preliminary data.</text>
</comment>
<evidence type="ECO:0000256" key="2">
    <source>
        <dbReference type="ARBA" id="ARBA00022597"/>
    </source>
</evidence>
<dbReference type="InterPro" id="IPR050107">
    <property type="entry name" value="ABC_carbohydrate_import_ATPase"/>
</dbReference>
<dbReference type="InterPro" id="IPR003439">
    <property type="entry name" value="ABC_transporter-like_ATP-bd"/>
</dbReference>
<evidence type="ECO:0000256" key="4">
    <source>
        <dbReference type="ARBA" id="ARBA00022741"/>
    </source>
</evidence>
<dbReference type="RefSeq" id="WP_189506911.1">
    <property type="nucleotide sequence ID" value="NZ_BMZQ01000005.1"/>
</dbReference>
<dbReference type="EMBL" id="BMZQ01000005">
    <property type="protein sequence ID" value="GHD22644.1"/>
    <property type="molecule type" value="Genomic_DNA"/>
</dbReference>
<keyword evidence="8" id="KW-1185">Reference proteome</keyword>
<gene>
    <name evidence="7" type="ORF">GCM10016234_37070</name>
</gene>
<keyword evidence="1" id="KW-0813">Transport</keyword>
<evidence type="ECO:0000313" key="7">
    <source>
        <dbReference type="EMBL" id="GHD22644.1"/>
    </source>
</evidence>
<dbReference type="Proteomes" id="UP000630142">
    <property type="component" value="Unassembled WGS sequence"/>
</dbReference>